<dbReference type="FunFam" id="3.30.70.330:FF:000144">
    <property type="entry name" value="Polyadenylate-binding protein RBP47B"/>
    <property type="match status" value="1"/>
</dbReference>
<evidence type="ECO:0000256" key="2">
    <source>
        <dbReference type="ARBA" id="ARBA00004463"/>
    </source>
</evidence>
<dbReference type="SMART" id="SM00360">
    <property type="entry name" value="RRM"/>
    <property type="match status" value="3"/>
</dbReference>
<evidence type="ECO:0000313" key="14">
    <source>
        <dbReference type="Proteomes" id="UP001164929"/>
    </source>
</evidence>
<feature type="transmembrane region" description="Helical" evidence="11">
    <location>
        <begin position="25"/>
        <end position="42"/>
    </location>
</feature>
<keyword evidence="5 10" id="KW-0694">RNA-binding</keyword>
<dbReference type="InterPro" id="IPR012677">
    <property type="entry name" value="Nucleotide-bd_a/b_plait_sf"/>
</dbReference>
<dbReference type="InterPro" id="IPR035979">
    <property type="entry name" value="RBD_domain_sf"/>
</dbReference>
<accession>A0AAD6MIF0</accession>
<gene>
    <name evidence="13" type="ORF">NC653_023364</name>
</gene>
<organism evidence="13 14">
    <name type="scientific">Populus alba x Populus x berolinensis</name>
    <dbReference type="NCBI Taxonomy" id="444605"/>
    <lineage>
        <taxon>Eukaryota</taxon>
        <taxon>Viridiplantae</taxon>
        <taxon>Streptophyta</taxon>
        <taxon>Embryophyta</taxon>
        <taxon>Tracheophyta</taxon>
        <taxon>Spermatophyta</taxon>
        <taxon>Magnoliopsida</taxon>
        <taxon>eudicotyledons</taxon>
        <taxon>Gunneridae</taxon>
        <taxon>Pentapetalae</taxon>
        <taxon>rosids</taxon>
        <taxon>fabids</taxon>
        <taxon>Malpighiales</taxon>
        <taxon>Salicaceae</taxon>
        <taxon>Saliceae</taxon>
        <taxon>Populus</taxon>
    </lineage>
</organism>
<evidence type="ECO:0000256" key="3">
    <source>
        <dbReference type="ARBA" id="ARBA00022664"/>
    </source>
</evidence>
<keyword evidence="4" id="KW-0677">Repeat</keyword>
<dbReference type="SUPFAM" id="SSF54928">
    <property type="entry name" value="RNA-binding domain, RBD"/>
    <property type="match status" value="3"/>
</dbReference>
<dbReference type="PANTHER" id="PTHR32175:SF0">
    <property type="entry name" value="SULFOTRANSFERASE"/>
    <property type="match status" value="1"/>
</dbReference>
<evidence type="ECO:0000256" key="11">
    <source>
        <dbReference type="SAM" id="Phobius"/>
    </source>
</evidence>
<dbReference type="FunFam" id="3.30.70.330:FF:000395">
    <property type="entry name" value="Polyadenylate-binding protein RBP47"/>
    <property type="match status" value="1"/>
</dbReference>
<keyword evidence="11" id="KW-1133">Transmembrane helix</keyword>
<evidence type="ECO:0000256" key="4">
    <source>
        <dbReference type="ARBA" id="ARBA00022737"/>
    </source>
</evidence>
<dbReference type="GO" id="GO:0006397">
    <property type="term" value="P:mRNA processing"/>
    <property type="evidence" value="ECO:0007669"/>
    <property type="project" value="UniProtKB-KW"/>
</dbReference>
<evidence type="ECO:0000256" key="7">
    <source>
        <dbReference type="ARBA" id="ARBA00057395"/>
    </source>
</evidence>
<dbReference type="Pfam" id="PF00076">
    <property type="entry name" value="RRM_1"/>
    <property type="match status" value="3"/>
</dbReference>
<feature type="domain" description="RRM" evidence="12">
    <location>
        <begin position="435"/>
        <end position="514"/>
    </location>
</feature>
<dbReference type="PANTHER" id="PTHR32175">
    <property type="entry name" value="PROTEIN, PUTATIVE, EXPRESSED-RELATED"/>
    <property type="match status" value="1"/>
</dbReference>
<comment type="function">
    <text evidence="7">Heterogeneous nuclear ribonucleoprotein (hnRNP)-protein binding the poly(A) tail of mRNA and probably involved in some steps of pre-mRNA maturation.</text>
</comment>
<comment type="subcellular location">
    <subcellularLocation>
        <location evidence="2">Cytoplasmic granule</location>
    </subcellularLocation>
    <subcellularLocation>
        <location evidence="1">Nucleus</location>
    </subcellularLocation>
</comment>
<evidence type="ECO:0000256" key="10">
    <source>
        <dbReference type="PROSITE-ProRule" id="PRU00176"/>
    </source>
</evidence>
<dbReference type="CDD" id="cd12344">
    <property type="entry name" value="RRM1_SECp43_like"/>
    <property type="match status" value="1"/>
</dbReference>
<dbReference type="InterPro" id="IPR027417">
    <property type="entry name" value="P-loop_NTPase"/>
</dbReference>
<proteinExistence type="inferred from homology"/>
<evidence type="ECO:0000256" key="1">
    <source>
        <dbReference type="ARBA" id="ARBA00004123"/>
    </source>
</evidence>
<dbReference type="GO" id="GO:0003723">
    <property type="term" value="F:RNA binding"/>
    <property type="evidence" value="ECO:0007669"/>
    <property type="project" value="UniProtKB-UniRule"/>
</dbReference>
<keyword evidence="3" id="KW-0507">mRNA processing</keyword>
<protein>
    <recommendedName>
        <fullName evidence="12">RRM domain-containing protein</fullName>
    </recommendedName>
</protein>
<name>A0AAD6MIF0_9ROSI</name>
<dbReference type="InterPro" id="IPR000504">
    <property type="entry name" value="RRM_dom"/>
</dbReference>
<dbReference type="SUPFAM" id="SSF52540">
    <property type="entry name" value="P-loop containing nucleoside triphosphate hydrolases"/>
    <property type="match status" value="1"/>
</dbReference>
<evidence type="ECO:0000256" key="5">
    <source>
        <dbReference type="ARBA" id="ARBA00022884"/>
    </source>
</evidence>
<reference evidence="13" key="1">
    <citation type="journal article" date="2023" name="Mol. Ecol. Resour.">
        <title>Chromosome-level genome assembly of a triploid poplar Populus alba 'Berolinensis'.</title>
        <authorList>
            <person name="Chen S."/>
            <person name="Yu Y."/>
            <person name="Wang X."/>
            <person name="Wang S."/>
            <person name="Zhang T."/>
            <person name="Zhou Y."/>
            <person name="He R."/>
            <person name="Meng N."/>
            <person name="Wang Y."/>
            <person name="Liu W."/>
            <person name="Liu Z."/>
            <person name="Liu J."/>
            <person name="Guo Q."/>
            <person name="Huang H."/>
            <person name="Sederoff R.R."/>
            <person name="Wang G."/>
            <person name="Qu G."/>
            <person name="Chen S."/>
        </authorList>
    </citation>
    <scope>NUCLEOTIDE SEQUENCE</scope>
    <source>
        <strain evidence="13">SC-2020</strain>
    </source>
</reference>
<keyword evidence="14" id="KW-1185">Reference proteome</keyword>
<evidence type="ECO:0000259" key="12">
    <source>
        <dbReference type="PROSITE" id="PS50102"/>
    </source>
</evidence>
<dbReference type="Gene3D" id="3.40.50.300">
    <property type="entry name" value="P-loop containing nucleotide triphosphate hydrolases"/>
    <property type="match status" value="1"/>
</dbReference>
<keyword evidence="6" id="KW-0539">Nucleus</keyword>
<dbReference type="InterPro" id="IPR052796">
    <property type="entry name" value="Nod_factor_sulfotransferase"/>
</dbReference>
<evidence type="ECO:0000256" key="8">
    <source>
        <dbReference type="ARBA" id="ARBA00061069"/>
    </source>
</evidence>
<dbReference type="Proteomes" id="UP001164929">
    <property type="component" value="Chromosome 9"/>
</dbReference>
<dbReference type="AlphaFoldDB" id="A0AAD6MIF0"/>
<dbReference type="PROSITE" id="PS50102">
    <property type="entry name" value="RRM"/>
    <property type="match status" value="3"/>
</dbReference>
<feature type="domain" description="RRM" evidence="12">
    <location>
        <begin position="337"/>
        <end position="423"/>
    </location>
</feature>
<comment type="caution">
    <text evidence="13">The sequence shown here is derived from an EMBL/GenBank/DDBJ whole genome shotgun (WGS) entry which is preliminary data.</text>
</comment>
<dbReference type="CDD" id="cd12345">
    <property type="entry name" value="RRM2_SECp43_like"/>
    <property type="match status" value="1"/>
</dbReference>
<evidence type="ECO:0000256" key="6">
    <source>
        <dbReference type="ARBA" id="ARBA00023242"/>
    </source>
</evidence>
<dbReference type="EMBL" id="JAQIZT010000009">
    <property type="protein sequence ID" value="KAJ6985380.1"/>
    <property type="molecule type" value="Genomic_DNA"/>
</dbReference>
<comment type="subunit">
    <text evidence="9">Interacts with the poly(A) tail of mRNA in nucleus.</text>
</comment>
<keyword evidence="11" id="KW-0812">Transmembrane</keyword>
<keyword evidence="11" id="KW-0472">Membrane</keyword>
<evidence type="ECO:0000313" key="13">
    <source>
        <dbReference type="EMBL" id="KAJ6985380.1"/>
    </source>
</evidence>
<comment type="similarity">
    <text evidence="8">Belongs to the polyadenylate-binding RBP47 family.</text>
</comment>
<feature type="domain" description="RRM" evidence="12">
    <location>
        <begin position="554"/>
        <end position="626"/>
    </location>
</feature>
<evidence type="ECO:0000256" key="9">
    <source>
        <dbReference type="ARBA" id="ARBA00063471"/>
    </source>
</evidence>
<dbReference type="Gene3D" id="3.30.70.330">
    <property type="match status" value="3"/>
</dbReference>
<dbReference type="GO" id="GO:0005634">
    <property type="term" value="C:nucleus"/>
    <property type="evidence" value="ECO:0007669"/>
    <property type="project" value="UniProtKB-SubCell"/>
</dbReference>
<sequence length="675" mass="75186">MADDPFFFFCSKDSFLIKAPKKSPLALRMVVLVFAMVCGVYICSICLKQIGIRTNPGFLSVEVITRPCPEPNIEPWEIPYVHYPKPITYSRVECKCNPVRYFAILSMQRSGSGWFETLLNNHTNISSNGEIFSVKVRRSNVSTITETLDKIYNLDWLSSASKNECAAAVGLKWMLNQGVMQHHEEIVEYFKTRGVSAIFLFRRNLLRRMISILANSYDREVKPLNGTHKSHVHSPREAEILAKYKPLINTTLLISNLKQVEDTTAKALEYFKSTRHIILYYEDVVKNHTKLLDVQDFLKVPQRELKSRQVKIHKGSLSNYVENWDEVQKSLKGTHYENFLTGDYRNTVEWFVLSSFRGARGTSVETLKVSSVKIIRNKQTGQLEGYGFVEFYSHAAAEKVLQSYSGSMMPNTDQPFRLNWASFAGERRADAGSDLSIFVGDLAADVTDAMLQETFATKYASVKGAKVVADSNTGRSKGYGFVRFGDENEKTRAITEMNGAYCSSRPMRIGVATPKKPSAYQQQYSSQALVLAGGHASNGTMAQGSQSDGDSNNTTIFVGGIDSDVTDEDLRQPFSQFGEVVSVKMPTGKGCAFVQFANRKNAEDALQSLNGTTIGKQTVRLSWGRTPANKQWRGDHGNQWQGAYFGGQGYAGYGYAMPPNQDPGMYVAAAASGAS</sequence>